<dbReference type="InterPro" id="IPR000420">
    <property type="entry name" value="Yeast_PIR_rpt"/>
</dbReference>
<dbReference type="GO" id="GO:0009277">
    <property type="term" value="C:fungal-type cell wall"/>
    <property type="evidence" value="ECO:0007669"/>
    <property type="project" value="TreeGrafter"/>
</dbReference>
<dbReference type="Pfam" id="PF00399">
    <property type="entry name" value="PIR"/>
    <property type="match status" value="4"/>
</dbReference>
<dbReference type="Proteomes" id="UP000235786">
    <property type="component" value="Unassembled WGS sequence"/>
</dbReference>
<comment type="subcellular location">
    <subcellularLocation>
        <location evidence="1">Secreted</location>
        <location evidence="1">Cell wall</location>
    </subcellularLocation>
</comment>
<keyword evidence="3" id="KW-0964">Secreted</keyword>
<evidence type="ECO:0000259" key="8">
    <source>
        <dbReference type="Pfam" id="PF22799"/>
    </source>
</evidence>
<dbReference type="EMBL" id="KZ613961">
    <property type="protein sequence ID" value="PMD31898.1"/>
    <property type="molecule type" value="Genomic_DNA"/>
</dbReference>
<dbReference type="InterPro" id="IPR051153">
    <property type="entry name" value="Yeast_CWMannoprotein_PIR"/>
</dbReference>
<dbReference type="PANTHER" id="PTHR47254:SF1">
    <property type="entry name" value="CELL WALL MANNOPROTEIN CIS3-RELATED"/>
    <property type="match status" value="1"/>
</dbReference>
<evidence type="ECO:0000313" key="9">
    <source>
        <dbReference type="EMBL" id="PMD31898.1"/>
    </source>
</evidence>
<dbReference type="AlphaFoldDB" id="A0A2J6R044"/>
<dbReference type="GO" id="GO:0031505">
    <property type="term" value="P:fungal-type cell wall organization"/>
    <property type="evidence" value="ECO:0007669"/>
    <property type="project" value="UniProtKB-ARBA"/>
</dbReference>
<dbReference type="PANTHER" id="PTHR47254">
    <property type="entry name" value="CELL WALL MANNOPROTEIN CIS3-RELATED"/>
    <property type="match status" value="1"/>
</dbReference>
<evidence type="ECO:0000256" key="3">
    <source>
        <dbReference type="ARBA" id="ARBA00022525"/>
    </source>
</evidence>
<evidence type="ECO:0000256" key="1">
    <source>
        <dbReference type="ARBA" id="ARBA00004191"/>
    </source>
</evidence>
<reference evidence="9 10" key="1">
    <citation type="submission" date="2016-04" db="EMBL/GenBank/DDBJ databases">
        <title>A degradative enzymes factory behind the ericoid mycorrhizal symbiosis.</title>
        <authorList>
            <consortium name="DOE Joint Genome Institute"/>
            <person name="Martino E."/>
            <person name="Morin E."/>
            <person name="Grelet G."/>
            <person name="Kuo A."/>
            <person name="Kohler A."/>
            <person name="Daghino S."/>
            <person name="Barry K."/>
            <person name="Choi C."/>
            <person name="Cichocki N."/>
            <person name="Clum A."/>
            <person name="Copeland A."/>
            <person name="Hainaut M."/>
            <person name="Haridas S."/>
            <person name="Labutti K."/>
            <person name="Lindquist E."/>
            <person name="Lipzen A."/>
            <person name="Khouja H.-R."/>
            <person name="Murat C."/>
            <person name="Ohm R."/>
            <person name="Olson A."/>
            <person name="Spatafora J."/>
            <person name="Veneault-Fourrey C."/>
            <person name="Henrissat B."/>
            <person name="Grigoriev I."/>
            <person name="Martin F."/>
            <person name="Perotto S."/>
        </authorList>
    </citation>
    <scope>NUCLEOTIDE SEQUENCE [LARGE SCALE GENOMIC DNA]</scope>
    <source>
        <strain evidence="9 10">F</strain>
    </source>
</reference>
<evidence type="ECO:0000256" key="2">
    <source>
        <dbReference type="ARBA" id="ARBA00022512"/>
    </source>
</evidence>
<feature type="domain" description="Cell wall mannoprotein PIR1-like C-terminal" evidence="8">
    <location>
        <begin position="76"/>
        <end position="149"/>
    </location>
</feature>
<comment type="similarity">
    <text evidence="6">Belongs to the PIR protein family.</text>
</comment>
<keyword evidence="10" id="KW-1185">Reference proteome</keyword>
<evidence type="ECO:0000256" key="6">
    <source>
        <dbReference type="ARBA" id="ARBA00038219"/>
    </source>
</evidence>
<accession>A0A2J6R044</accession>
<gene>
    <name evidence="9" type="ORF">L207DRAFT_441465</name>
</gene>
<name>A0A2J6R044_HYAVF</name>
<evidence type="ECO:0000313" key="10">
    <source>
        <dbReference type="Proteomes" id="UP000235786"/>
    </source>
</evidence>
<keyword evidence="2" id="KW-0134">Cell wall</keyword>
<evidence type="ECO:0000256" key="5">
    <source>
        <dbReference type="ARBA" id="ARBA00022737"/>
    </source>
</evidence>
<protein>
    <submittedName>
        <fullName evidence="9">Putative cell wall manno protein PIR3</fullName>
    </submittedName>
</protein>
<keyword evidence="5" id="KW-0677">Repeat</keyword>
<sequence>MQITFALAALAAVAYAIPQGVTGDITPTASAPAGFSTSYSGSFEITIYKASAKRDLTKRTSTCGQSGYLTLTLAGGQLHDAEGRTGYIAANYQFQFDNPPQTGAIYTGGFSVGSNGSLALGGSAVFYECLSGTFYNLYDRDWAAQCEPILIGIVPCGTVGQASDGQPTGTGAAASPVTQITDGQPQGASAVPVPVSEYTDGQPQASPATVAPVTQISDGQVQAPTSTVAPVTQISDGQVQAPTATVAPVTQISDGQVQAPTSSVAVVTQISDGQVQATGASNVTVSTSTPAAFTGAANAVVGSSFGAFIMGAAAMLVL</sequence>
<dbReference type="InterPro" id="IPR054508">
    <property type="entry name" value="PIR1-like_C"/>
</dbReference>
<dbReference type="OrthoDB" id="5415592at2759"/>
<dbReference type="PROSITE" id="PS50256">
    <property type="entry name" value="PIR_REPEAT_2"/>
    <property type="match status" value="4"/>
</dbReference>
<evidence type="ECO:0000256" key="7">
    <source>
        <dbReference type="SAM" id="SignalP"/>
    </source>
</evidence>
<feature type="signal peptide" evidence="7">
    <location>
        <begin position="1"/>
        <end position="16"/>
    </location>
</feature>
<keyword evidence="4 7" id="KW-0732">Signal</keyword>
<feature type="chain" id="PRO_5014372562" evidence="7">
    <location>
        <begin position="17"/>
        <end position="318"/>
    </location>
</feature>
<evidence type="ECO:0000256" key="4">
    <source>
        <dbReference type="ARBA" id="ARBA00022729"/>
    </source>
</evidence>
<dbReference type="Pfam" id="PF22799">
    <property type="entry name" value="PIR1-like_C"/>
    <property type="match status" value="1"/>
</dbReference>
<dbReference type="GO" id="GO:0005199">
    <property type="term" value="F:structural constituent of cell wall"/>
    <property type="evidence" value="ECO:0007669"/>
    <property type="project" value="InterPro"/>
</dbReference>
<proteinExistence type="inferred from homology"/>
<organism evidence="9 10">
    <name type="scientific">Hyaloscypha variabilis (strain UAMH 11265 / GT02V1 / F)</name>
    <name type="common">Meliniomyces variabilis</name>
    <dbReference type="NCBI Taxonomy" id="1149755"/>
    <lineage>
        <taxon>Eukaryota</taxon>
        <taxon>Fungi</taxon>
        <taxon>Dikarya</taxon>
        <taxon>Ascomycota</taxon>
        <taxon>Pezizomycotina</taxon>
        <taxon>Leotiomycetes</taxon>
        <taxon>Helotiales</taxon>
        <taxon>Hyaloscyphaceae</taxon>
        <taxon>Hyaloscypha</taxon>
        <taxon>Hyaloscypha variabilis</taxon>
    </lineage>
</organism>